<evidence type="ECO:0000256" key="1">
    <source>
        <dbReference type="SAM" id="Phobius"/>
    </source>
</evidence>
<dbReference type="EMBL" id="CP002218">
    <property type="protein sequence ID" value="ADN60778.1"/>
    <property type="molecule type" value="Genomic_DNA"/>
</dbReference>
<dbReference type="AlphaFoldDB" id="E1TIG7"/>
<keyword evidence="1" id="KW-1133">Transmembrane helix</keyword>
<dbReference type="HOGENOM" id="CLU_065506_2_0_4"/>
<feature type="transmembrane region" description="Helical" evidence="1">
    <location>
        <begin position="156"/>
        <end position="175"/>
    </location>
</feature>
<protein>
    <recommendedName>
        <fullName evidence="3">Metal-binding integral membrane protein-like protein</fullName>
    </recommendedName>
</protein>
<name>E1TIG7_BURSG</name>
<evidence type="ECO:0008006" key="3">
    <source>
        <dbReference type="Google" id="ProtNLM"/>
    </source>
</evidence>
<organism evidence="2">
    <name type="scientific">Burkholderia sp. (strain CCGE1003)</name>
    <dbReference type="NCBI Taxonomy" id="640512"/>
    <lineage>
        <taxon>Bacteria</taxon>
        <taxon>Pseudomonadati</taxon>
        <taxon>Pseudomonadota</taxon>
        <taxon>Betaproteobacteria</taxon>
        <taxon>Burkholderiales</taxon>
        <taxon>Burkholderiaceae</taxon>
        <taxon>Burkholderia</taxon>
    </lineage>
</organism>
<dbReference type="STRING" id="640512.BC1003_4855"/>
<dbReference type="eggNOG" id="COG5486">
    <property type="taxonomic scope" value="Bacteria"/>
</dbReference>
<gene>
    <name evidence="2" type="ordered locus">BC1003_4855</name>
</gene>
<dbReference type="KEGG" id="bgf:BC1003_4855"/>
<dbReference type="Pfam" id="PF09948">
    <property type="entry name" value="PpoB2"/>
    <property type="match status" value="1"/>
</dbReference>
<keyword evidence="1" id="KW-0812">Transmembrane</keyword>
<feature type="transmembrane region" description="Helical" evidence="1">
    <location>
        <begin position="213"/>
        <end position="237"/>
    </location>
</feature>
<feature type="transmembrane region" description="Helical" evidence="1">
    <location>
        <begin position="124"/>
        <end position="150"/>
    </location>
</feature>
<feature type="transmembrane region" description="Helical" evidence="1">
    <location>
        <begin position="257"/>
        <end position="275"/>
    </location>
</feature>
<dbReference type="OrthoDB" id="980055at2"/>
<sequence length="281" mass="29432">MDLVRVSECGELAQARTGARVDARRAVFYGACGLAFAISTGLTVAACLSMSAMGEMPMPGGRTMSMMWLPVCGQTWPAVAASFVGMWIAMMVAMMLPSVAPTLWRYHEALRSAGHTRVATQTGLAALAYFAVWAALGLAVFALGAALAMLEMRIPAVSRAIPVVGGAVVLLAGALQMSSLKAHYLHCWRREPDCGCAVLRSRAAAALRYGSRLGLHCCFCCASLTAVLVVAGVMNPLAMAAVTAAITLERLTRDGRFVARSIGLVVVGIGLLMIVRAAGLI</sequence>
<reference evidence="2" key="1">
    <citation type="submission" date="2010-09" db="EMBL/GenBank/DDBJ databases">
        <title>Complete sequence of chromosome2 of Burkholderia sp. CCGE1003.</title>
        <authorList>
            <consortium name="US DOE Joint Genome Institute"/>
            <person name="Lucas S."/>
            <person name="Copeland A."/>
            <person name="Lapidus A."/>
            <person name="Cheng J.-F."/>
            <person name="Bruce D."/>
            <person name="Goodwin L."/>
            <person name="Pitluck S."/>
            <person name="Daligault H."/>
            <person name="Davenport K."/>
            <person name="Detter J.C."/>
            <person name="Han C."/>
            <person name="Tapia R."/>
            <person name="Land M."/>
            <person name="Hauser L."/>
            <person name="Jeffries C."/>
            <person name="Kyrpides N."/>
            <person name="Ivanova N."/>
            <person name="Ovchinnikova G."/>
            <person name="Martinez-Romero E."/>
            <person name="Rogel M.A."/>
            <person name="Auchtung J."/>
            <person name="Tiedje J.M."/>
            <person name="Woyke T."/>
        </authorList>
    </citation>
    <scope>NUCLEOTIDE SEQUENCE</scope>
    <source>
        <strain evidence="2">CCGE1003</strain>
    </source>
</reference>
<accession>E1TIG7</accession>
<evidence type="ECO:0000313" key="2">
    <source>
        <dbReference type="EMBL" id="ADN60778.1"/>
    </source>
</evidence>
<feature type="transmembrane region" description="Helical" evidence="1">
    <location>
        <begin position="74"/>
        <end position="104"/>
    </location>
</feature>
<keyword evidence="1" id="KW-0472">Membrane</keyword>
<feature type="transmembrane region" description="Helical" evidence="1">
    <location>
        <begin position="26"/>
        <end position="54"/>
    </location>
</feature>
<dbReference type="InterPro" id="IPR018688">
    <property type="entry name" value="PpoB2-like"/>
</dbReference>
<proteinExistence type="predicted"/>